<keyword evidence="4" id="KW-0949">S-adenosyl-L-methionine</keyword>
<feature type="region of interest" description="Disordered" evidence="5">
    <location>
        <begin position="257"/>
        <end position="284"/>
    </location>
</feature>
<dbReference type="InterPro" id="IPR011610">
    <property type="entry name" value="SAM_mthyl_Trfase_ML2640-like"/>
</dbReference>
<comment type="function">
    <text evidence="4">Exhibits S-adenosyl-L-methionine-dependent methyltransferase activity.</text>
</comment>
<dbReference type="AlphaFoldDB" id="Q01U89"/>
<dbReference type="STRING" id="234267.Acid_5836"/>
<dbReference type="eggNOG" id="COG3315">
    <property type="taxonomic scope" value="Bacteria"/>
</dbReference>
<dbReference type="NCBIfam" id="TIGR00027">
    <property type="entry name" value="mthyl_TIGR00027"/>
    <property type="match status" value="1"/>
</dbReference>
<accession>Q01U89</accession>
<keyword evidence="3 6" id="KW-0808">Transferase</keyword>
<organism evidence="6">
    <name type="scientific">Solibacter usitatus (strain Ellin6076)</name>
    <dbReference type="NCBI Taxonomy" id="234267"/>
    <lineage>
        <taxon>Bacteria</taxon>
        <taxon>Pseudomonadati</taxon>
        <taxon>Acidobacteriota</taxon>
        <taxon>Terriglobia</taxon>
        <taxon>Bryobacterales</taxon>
        <taxon>Solibacteraceae</taxon>
        <taxon>Candidatus Solibacter</taxon>
    </lineage>
</organism>
<sequence>MGAMSESDITHVSDTALMVAACRALEFESGDGFVQDPFAARLAGARGMAMLRALPHPEMMRFGISVRSRFIDDLLLEALASKAIATVLSLGCGLDTRPWRLALPPELRWIEVDFAEMLDYKDGIMSAETPRCRRERITADVNDAAQRRAIYAAAGEAPALMITEGLLMYLPGATVEALAGEARRESSITHWMCDINTTAFAKAINMDTARTVRHVQAPDFLPGEQILDVIRGHGWVTAARRSYLTDMGFAMERIGRLMGDRPRPEGPPPVAPDDPTGVHLFARG</sequence>
<evidence type="ECO:0000256" key="1">
    <source>
        <dbReference type="ARBA" id="ARBA00008138"/>
    </source>
</evidence>
<dbReference type="HOGENOM" id="CLU_056160_1_0_0"/>
<reference evidence="6" key="1">
    <citation type="submission" date="2006-10" db="EMBL/GenBank/DDBJ databases">
        <title>Complete sequence of Solibacter usitatus Ellin6076.</title>
        <authorList>
            <consortium name="US DOE Joint Genome Institute"/>
            <person name="Copeland A."/>
            <person name="Lucas S."/>
            <person name="Lapidus A."/>
            <person name="Barry K."/>
            <person name="Detter J.C."/>
            <person name="Glavina del Rio T."/>
            <person name="Hammon N."/>
            <person name="Israni S."/>
            <person name="Dalin E."/>
            <person name="Tice H."/>
            <person name="Pitluck S."/>
            <person name="Thompson L.S."/>
            <person name="Brettin T."/>
            <person name="Bruce D."/>
            <person name="Han C."/>
            <person name="Tapia R."/>
            <person name="Gilna P."/>
            <person name="Schmutz J."/>
            <person name="Larimer F."/>
            <person name="Land M."/>
            <person name="Hauser L."/>
            <person name="Kyrpides N."/>
            <person name="Mikhailova N."/>
            <person name="Janssen P.H."/>
            <person name="Kuske C.R."/>
            <person name="Richardson P."/>
        </authorList>
    </citation>
    <scope>NUCLEOTIDE SEQUENCE</scope>
    <source>
        <strain evidence="6">Ellin6076</strain>
    </source>
</reference>
<dbReference type="EMBL" id="CP000473">
    <property type="protein sequence ID" value="ABJ86781.1"/>
    <property type="molecule type" value="Genomic_DNA"/>
</dbReference>
<evidence type="ECO:0000256" key="3">
    <source>
        <dbReference type="ARBA" id="ARBA00022679"/>
    </source>
</evidence>
<name>Q01U89_SOLUE</name>
<dbReference type="Gene3D" id="3.40.50.150">
    <property type="entry name" value="Vaccinia Virus protein VP39"/>
    <property type="match status" value="1"/>
</dbReference>
<dbReference type="EC" id="2.1.1.-" evidence="4"/>
<gene>
    <name evidence="6" type="ordered locus">Acid_5836</name>
</gene>
<dbReference type="GO" id="GO:0032259">
    <property type="term" value="P:methylation"/>
    <property type="evidence" value="ECO:0007669"/>
    <property type="project" value="UniProtKB-KW"/>
</dbReference>
<dbReference type="PANTHER" id="PTHR43619:SF2">
    <property type="entry name" value="S-ADENOSYL-L-METHIONINE-DEPENDENT METHYLTRANSFERASES SUPERFAMILY PROTEIN"/>
    <property type="match status" value="1"/>
</dbReference>
<evidence type="ECO:0000313" key="6">
    <source>
        <dbReference type="EMBL" id="ABJ86781.1"/>
    </source>
</evidence>
<comment type="similarity">
    <text evidence="1 4">Belongs to the UPF0677 family.</text>
</comment>
<keyword evidence="2 4" id="KW-0489">Methyltransferase</keyword>
<dbReference type="SUPFAM" id="SSF53335">
    <property type="entry name" value="S-adenosyl-L-methionine-dependent methyltransferases"/>
    <property type="match status" value="1"/>
</dbReference>
<dbReference type="InParanoid" id="Q01U89"/>
<evidence type="ECO:0000256" key="5">
    <source>
        <dbReference type="SAM" id="MobiDB-lite"/>
    </source>
</evidence>
<dbReference type="InterPro" id="IPR007213">
    <property type="entry name" value="Ppm1/Ppm2/Tcmp"/>
</dbReference>
<dbReference type="KEGG" id="sus:Acid_5836"/>
<dbReference type="Pfam" id="PF04072">
    <property type="entry name" value="LCM"/>
    <property type="match status" value="1"/>
</dbReference>
<dbReference type="GO" id="GO:0008168">
    <property type="term" value="F:methyltransferase activity"/>
    <property type="evidence" value="ECO:0007669"/>
    <property type="project" value="UniProtKB-UniRule"/>
</dbReference>
<protein>
    <recommendedName>
        <fullName evidence="4">S-adenosyl-L-methionine-dependent methyltransferase</fullName>
        <ecNumber evidence="4">2.1.1.-</ecNumber>
    </recommendedName>
</protein>
<evidence type="ECO:0000256" key="2">
    <source>
        <dbReference type="ARBA" id="ARBA00022603"/>
    </source>
</evidence>
<proteinExistence type="inferred from homology"/>
<dbReference type="PANTHER" id="PTHR43619">
    <property type="entry name" value="S-ADENOSYL-L-METHIONINE-DEPENDENT METHYLTRANSFERASE YKTD-RELATED"/>
    <property type="match status" value="1"/>
</dbReference>
<dbReference type="InterPro" id="IPR029063">
    <property type="entry name" value="SAM-dependent_MTases_sf"/>
</dbReference>
<evidence type="ECO:0000256" key="4">
    <source>
        <dbReference type="RuleBase" id="RU362030"/>
    </source>
</evidence>